<evidence type="ECO:0000256" key="2">
    <source>
        <dbReference type="ARBA" id="ARBA00023002"/>
    </source>
</evidence>
<dbReference type="GO" id="GO:0005737">
    <property type="term" value="C:cytoplasm"/>
    <property type="evidence" value="ECO:0007669"/>
    <property type="project" value="TreeGrafter"/>
</dbReference>
<protein>
    <recommendedName>
        <fullName evidence="4">Aldehyde dehydrogenase</fullName>
    </recommendedName>
</protein>
<dbReference type="PIRSF" id="PIRSF036492">
    <property type="entry name" value="ALDH"/>
    <property type="match status" value="1"/>
</dbReference>
<proteinExistence type="inferred from homology"/>
<dbReference type="PANTHER" id="PTHR43570:SF16">
    <property type="entry name" value="ALDEHYDE DEHYDROGENASE TYPE III, ISOFORM Q"/>
    <property type="match status" value="1"/>
</dbReference>
<keyword evidence="2 4" id="KW-0560">Oxidoreductase</keyword>
<dbReference type="SUPFAM" id="SSF53720">
    <property type="entry name" value="ALDH-like"/>
    <property type="match status" value="1"/>
</dbReference>
<dbReference type="InterPro" id="IPR016163">
    <property type="entry name" value="Ald_DH_C"/>
</dbReference>
<dbReference type="CDD" id="cd07087">
    <property type="entry name" value="ALDH_F3-13-14_CALDH-like"/>
    <property type="match status" value="1"/>
</dbReference>
<dbReference type="PROSITE" id="PS00687">
    <property type="entry name" value="ALDEHYDE_DEHYDR_GLU"/>
    <property type="match status" value="1"/>
</dbReference>
<evidence type="ECO:0000259" key="8">
    <source>
        <dbReference type="Pfam" id="PF00171"/>
    </source>
</evidence>
<feature type="active site" evidence="5">
    <location>
        <position position="253"/>
    </location>
</feature>
<evidence type="ECO:0000256" key="5">
    <source>
        <dbReference type="PIRSR" id="PIRSR036492-1"/>
    </source>
</evidence>
<evidence type="ECO:0000256" key="6">
    <source>
        <dbReference type="PROSITE-ProRule" id="PRU10007"/>
    </source>
</evidence>
<sequence length="526" mass="58990">MADLQYTSLDSIQDAVTSLRVNFDTGKTRGLDYRKFQIQQLYNMVAHNEERIYEALAKDMNKPRSEAMSGDIAPVLEECLYFLDNLDRLAKEEKIKPRLALNSREIVKVRRDPLGVVLIIGCWNYPVQLSLVPLVGAIAAGNAVVLKLSEVAAHTAALLTDLFTRYLDQTVYRIVNGAVEETTSLLTHHFDHIFYTGSPAVGKIVMNAAAKHLTGVTLELGGKSPAVITPDADMKITANRIAFGKFYNCGQICIAVDYVLCPASRVDDFVKAFSATIKEWFGENPKHSKDYARMVSVRHVDRIAGLIENRQSGGIVFGGDVDRDERYIAPTLITDVKFNDQVLMGDEIFGPVLPVIAYNELDEAITLIKKNPPPLVLYVFSKKQKLIDRVLENTQSGGVCVNDTLMHQAGKFFWELKIKKRLISVGFPLLEYSLPFGGIGNSGVGNYHGHRSFNAFTHERAIMQKKQQLEFLMKVRYPPYTSGNLSLLRTFMVTHPYVVYLKQNKGPIRAAMILIILLILYLKRRA</sequence>
<evidence type="ECO:0000313" key="10">
    <source>
        <dbReference type="Proteomes" id="UP000242146"/>
    </source>
</evidence>
<evidence type="ECO:0000313" key="9">
    <source>
        <dbReference type="EMBL" id="ORX52739.1"/>
    </source>
</evidence>
<dbReference type="InterPro" id="IPR012394">
    <property type="entry name" value="Aldehyde_DH_NAD(P)"/>
</dbReference>
<dbReference type="PROSITE" id="PS00070">
    <property type="entry name" value="ALDEHYDE_DEHYDR_CYS"/>
    <property type="match status" value="1"/>
</dbReference>
<evidence type="ECO:0000256" key="1">
    <source>
        <dbReference type="ARBA" id="ARBA00009986"/>
    </source>
</evidence>
<dbReference type="Pfam" id="PF00171">
    <property type="entry name" value="Aldedh"/>
    <property type="match status" value="1"/>
</dbReference>
<dbReference type="Gene3D" id="3.40.605.10">
    <property type="entry name" value="Aldehyde Dehydrogenase, Chain A, domain 1"/>
    <property type="match status" value="1"/>
</dbReference>
<evidence type="ECO:0000256" key="4">
    <source>
        <dbReference type="PIRNR" id="PIRNR036492"/>
    </source>
</evidence>
<keyword evidence="10" id="KW-1185">Reference proteome</keyword>
<dbReference type="OrthoDB" id="440325at2759"/>
<dbReference type="AlphaFoldDB" id="A0A1X2GFN1"/>
<dbReference type="PANTHER" id="PTHR43570">
    <property type="entry name" value="ALDEHYDE DEHYDROGENASE"/>
    <property type="match status" value="1"/>
</dbReference>
<dbReference type="EMBL" id="MCGT01000017">
    <property type="protein sequence ID" value="ORX52739.1"/>
    <property type="molecule type" value="Genomic_DNA"/>
</dbReference>
<feature type="domain" description="Aldehyde dehydrogenase" evidence="8">
    <location>
        <begin position="5"/>
        <end position="409"/>
    </location>
</feature>
<evidence type="ECO:0000256" key="3">
    <source>
        <dbReference type="ARBA" id="ARBA00023027"/>
    </source>
</evidence>
<dbReference type="InterPro" id="IPR016160">
    <property type="entry name" value="Ald_DH_CS_CYS"/>
</dbReference>
<name>A0A1X2GFN1_9FUNG</name>
<dbReference type="FunFam" id="3.40.605.10:FF:000004">
    <property type="entry name" value="Aldehyde dehydrogenase"/>
    <property type="match status" value="1"/>
</dbReference>
<dbReference type="InterPro" id="IPR029510">
    <property type="entry name" value="Ald_DH_CS_GLU"/>
</dbReference>
<dbReference type="InterPro" id="IPR016161">
    <property type="entry name" value="Ald_DH/histidinol_DH"/>
</dbReference>
<keyword evidence="3" id="KW-0520">NAD</keyword>
<dbReference type="GO" id="GO:0006081">
    <property type="term" value="P:aldehyde metabolic process"/>
    <property type="evidence" value="ECO:0007669"/>
    <property type="project" value="InterPro"/>
</dbReference>
<dbReference type="Gene3D" id="3.40.309.10">
    <property type="entry name" value="Aldehyde Dehydrogenase, Chain A, domain 2"/>
    <property type="match status" value="1"/>
</dbReference>
<dbReference type="STRING" id="101127.A0A1X2GFN1"/>
<comment type="similarity">
    <text evidence="1 4 7">Belongs to the aldehyde dehydrogenase family.</text>
</comment>
<reference evidence="9 10" key="1">
    <citation type="submission" date="2016-07" db="EMBL/GenBank/DDBJ databases">
        <title>Pervasive Adenine N6-methylation of Active Genes in Fungi.</title>
        <authorList>
            <consortium name="DOE Joint Genome Institute"/>
            <person name="Mondo S.J."/>
            <person name="Dannebaum R.O."/>
            <person name="Kuo R.C."/>
            <person name="Labutti K."/>
            <person name="Haridas S."/>
            <person name="Kuo A."/>
            <person name="Salamov A."/>
            <person name="Ahrendt S.R."/>
            <person name="Lipzen A."/>
            <person name="Sullivan W."/>
            <person name="Andreopoulos W.B."/>
            <person name="Clum A."/>
            <person name="Lindquist E."/>
            <person name="Daum C."/>
            <person name="Ramamoorthy G.K."/>
            <person name="Gryganskyi A."/>
            <person name="Culley D."/>
            <person name="Magnuson J.K."/>
            <person name="James T.Y."/>
            <person name="O'Malley M.A."/>
            <person name="Stajich J.E."/>
            <person name="Spatafora J.W."/>
            <person name="Visel A."/>
            <person name="Grigoriev I.V."/>
        </authorList>
    </citation>
    <scope>NUCLEOTIDE SEQUENCE [LARGE SCALE GENOMIC DNA]</scope>
    <source>
        <strain evidence="9 10">NRRL 3301</strain>
    </source>
</reference>
<dbReference type="GO" id="GO:0004029">
    <property type="term" value="F:aldehyde dehydrogenase (NAD+) activity"/>
    <property type="evidence" value="ECO:0007669"/>
    <property type="project" value="TreeGrafter"/>
</dbReference>
<gene>
    <name evidence="9" type="ORF">DM01DRAFT_4665</name>
</gene>
<evidence type="ECO:0000256" key="7">
    <source>
        <dbReference type="RuleBase" id="RU003345"/>
    </source>
</evidence>
<dbReference type="Proteomes" id="UP000242146">
    <property type="component" value="Unassembled WGS sequence"/>
</dbReference>
<comment type="caution">
    <text evidence="9">The sequence shown here is derived from an EMBL/GenBank/DDBJ whole genome shotgun (WGS) entry which is preliminary data.</text>
</comment>
<dbReference type="FunFam" id="3.40.309.10:FF:000003">
    <property type="entry name" value="Aldehyde dehydrogenase"/>
    <property type="match status" value="1"/>
</dbReference>
<dbReference type="InterPro" id="IPR016162">
    <property type="entry name" value="Ald_DH_N"/>
</dbReference>
<dbReference type="InterPro" id="IPR015590">
    <property type="entry name" value="Aldehyde_DH_dom"/>
</dbReference>
<organism evidence="9 10">
    <name type="scientific">Hesseltinella vesiculosa</name>
    <dbReference type="NCBI Taxonomy" id="101127"/>
    <lineage>
        <taxon>Eukaryota</taxon>
        <taxon>Fungi</taxon>
        <taxon>Fungi incertae sedis</taxon>
        <taxon>Mucoromycota</taxon>
        <taxon>Mucoromycotina</taxon>
        <taxon>Mucoromycetes</taxon>
        <taxon>Mucorales</taxon>
        <taxon>Cunninghamellaceae</taxon>
        <taxon>Hesseltinella</taxon>
    </lineage>
</organism>
<accession>A0A1X2GFN1</accession>
<feature type="active site" evidence="5 6">
    <location>
        <position position="219"/>
    </location>
</feature>